<dbReference type="Gene3D" id="1.10.1760.20">
    <property type="match status" value="1"/>
</dbReference>
<dbReference type="NCBIfam" id="NF006184">
    <property type="entry name" value="PRK08319.1"/>
    <property type="match status" value="1"/>
</dbReference>
<dbReference type="AlphaFoldDB" id="A0A430ADJ1"/>
<evidence type="ECO:0000313" key="15">
    <source>
        <dbReference type="EMBL" id="RSU05291.1"/>
    </source>
</evidence>
<evidence type="ECO:0000256" key="4">
    <source>
        <dbReference type="ARBA" id="ARBA00022448"/>
    </source>
</evidence>
<dbReference type="GO" id="GO:0009236">
    <property type="term" value="P:cobalamin biosynthetic process"/>
    <property type="evidence" value="ECO:0007669"/>
    <property type="project" value="UniProtKB-UniRule"/>
</dbReference>
<feature type="transmembrane region" description="Helical" evidence="14">
    <location>
        <begin position="67"/>
        <end position="84"/>
    </location>
</feature>
<gene>
    <name evidence="14" type="primary">cbiM</name>
    <name evidence="15" type="ORF">CBF31_03500</name>
</gene>
<comment type="subcellular location">
    <subcellularLocation>
        <location evidence="1">Cell inner membrane</location>
        <topology evidence="1">Multi-pass membrane protein</topology>
    </subcellularLocation>
    <subcellularLocation>
        <location evidence="14">Cell membrane</location>
        <topology evidence="14">Multi-pass membrane protein</topology>
    </subcellularLocation>
</comment>
<keyword evidence="4 14" id="KW-0813">Transport</keyword>
<protein>
    <recommendedName>
        <fullName evidence="14">Cobalt transport protein CbiM</fullName>
    </recommendedName>
    <alternativeName>
        <fullName evidence="14">Energy-coupling factor transporter probable substrate-capture protein CbiM</fullName>
        <shortName evidence="14">ECF transporter S component CbiM</shortName>
    </alternativeName>
</protein>
<comment type="subunit">
    <text evidence="14">Forms an energy-coupling factor (ECF) transporter complex composed of an ATP-binding protein (A component, CbiO), a transmembrane protein (T component, CbiQ) and 2 possible substrate-capture proteins (S components, CbiM and CbiN) of unknown stoichimetry.</text>
</comment>
<feature type="transmembrane region" description="Helical" evidence="14">
    <location>
        <begin position="35"/>
        <end position="55"/>
    </location>
</feature>
<evidence type="ECO:0000256" key="2">
    <source>
        <dbReference type="ARBA" id="ARBA00004953"/>
    </source>
</evidence>
<dbReference type="InterPro" id="IPR018024">
    <property type="entry name" value="CbiM"/>
</dbReference>
<dbReference type="UniPathway" id="UPA00148"/>
<accession>A0A430ADJ1</accession>
<keyword evidence="12 14" id="KW-0170">Cobalt</keyword>
<evidence type="ECO:0000256" key="10">
    <source>
        <dbReference type="ARBA" id="ARBA00023065"/>
    </source>
</evidence>
<keyword evidence="5 14" id="KW-1003">Cell membrane</keyword>
<feature type="transmembrane region" description="Helical" evidence="14">
    <location>
        <begin position="134"/>
        <end position="153"/>
    </location>
</feature>
<keyword evidence="6 14" id="KW-0169">Cobalamin biosynthesis</keyword>
<evidence type="ECO:0000256" key="3">
    <source>
        <dbReference type="ARBA" id="ARBA00022426"/>
    </source>
</evidence>
<evidence type="ECO:0000256" key="5">
    <source>
        <dbReference type="ARBA" id="ARBA00022475"/>
    </source>
</evidence>
<evidence type="ECO:0000313" key="16">
    <source>
        <dbReference type="Proteomes" id="UP000287101"/>
    </source>
</evidence>
<feature type="transmembrane region" description="Helical" evidence="14">
    <location>
        <begin position="202"/>
        <end position="230"/>
    </location>
</feature>
<evidence type="ECO:0000256" key="1">
    <source>
        <dbReference type="ARBA" id="ARBA00004429"/>
    </source>
</evidence>
<comment type="pathway">
    <text evidence="2 14">Cofactor biosynthesis; adenosylcobalamin biosynthesis.</text>
</comment>
<dbReference type="InterPro" id="IPR002751">
    <property type="entry name" value="CbiM/NikMN"/>
</dbReference>
<sequence>MGIKFTGTVGLSLFFLTVGEPVQTNAMHIMEGFLPPAWCAFWFAVFIPFFIYGLINMRKIVNKNPESKMLLALSGAFIFILSALKLPSVTGSTSHPTGVGIGTLFFGPSVISVLGTICLLFQALLLAHGGLSTLGANAFSMAVVGPFVGYAVYKLARKLKINQSISIFLCAALADLSTYLMTSIQLGIVFPDAGLGISGTIVKFMGIFCLTQIPIAIAEGLLTVVMYNLISAYIPNVQLKGGTN</sequence>
<evidence type="ECO:0000256" key="12">
    <source>
        <dbReference type="ARBA" id="ARBA00023285"/>
    </source>
</evidence>
<keyword evidence="10 14" id="KW-0406">Ion transport</keyword>
<dbReference type="NCBIfam" id="TIGR00123">
    <property type="entry name" value="cbiM"/>
    <property type="match status" value="1"/>
</dbReference>
<name>A0A430ADJ1_9ENTE</name>
<proteinExistence type="inferred from homology"/>
<feature type="transmembrane region" description="Helical" evidence="14">
    <location>
        <begin position="165"/>
        <end position="190"/>
    </location>
</feature>
<dbReference type="PANTHER" id="PTHR43627:SF1">
    <property type="entry name" value="COBALT TRANSPORT PROTEIN CBIM"/>
    <property type="match status" value="1"/>
</dbReference>
<dbReference type="GO" id="GO:0015087">
    <property type="term" value="F:cobalt ion transmembrane transporter activity"/>
    <property type="evidence" value="ECO:0007669"/>
    <property type="project" value="UniProtKB-UniRule"/>
</dbReference>
<keyword evidence="16" id="KW-1185">Reference proteome</keyword>
<evidence type="ECO:0000256" key="7">
    <source>
        <dbReference type="ARBA" id="ARBA00022692"/>
    </source>
</evidence>
<organism evidence="15 16">
    <name type="scientific">Vagococcus fessus</name>
    <dbReference type="NCBI Taxonomy" id="120370"/>
    <lineage>
        <taxon>Bacteria</taxon>
        <taxon>Bacillati</taxon>
        <taxon>Bacillota</taxon>
        <taxon>Bacilli</taxon>
        <taxon>Lactobacillales</taxon>
        <taxon>Enterococcaceae</taxon>
        <taxon>Vagococcus</taxon>
    </lineage>
</organism>
<comment type="caution">
    <text evidence="15">The sequence shown here is derived from an EMBL/GenBank/DDBJ whole genome shotgun (WGS) entry which is preliminary data.</text>
</comment>
<keyword evidence="11 14" id="KW-0472">Membrane</keyword>
<dbReference type="PANTHER" id="PTHR43627">
    <property type="match status" value="1"/>
</dbReference>
<reference evidence="15 16" key="1">
    <citation type="submission" date="2017-05" db="EMBL/GenBank/DDBJ databases">
        <title>Vagococcus spp. assemblies.</title>
        <authorList>
            <person name="Gulvik C.A."/>
        </authorList>
    </citation>
    <scope>NUCLEOTIDE SEQUENCE [LARGE SCALE GENOMIC DNA]</scope>
    <source>
        <strain evidence="15 16">CCUG 41755</strain>
    </source>
</reference>
<dbReference type="Pfam" id="PF01891">
    <property type="entry name" value="CbiM"/>
    <property type="match status" value="1"/>
</dbReference>
<evidence type="ECO:0000256" key="13">
    <source>
        <dbReference type="ARBA" id="ARBA00060918"/>
    </source>
</evidence>
<dbReference type="FunFam" id="1.10.1760.20:FF:000001">
    <property type="entry name" value="Cobalt transport protein CbiM"/>
    <property type="match status" value="1"/>
</dbReference>
<evidence type="ECO:0000256" key="8">
    <source>
        <dbReference type="ARBA" id="ARBA00022729"/>
    </source>
</evidence>
<keyword evidence="8" id="KW-0732">Signal</keyword>
<evidence type="ECO:0000256" key="11">
    <source>
        <dbReference type="ARBA" id="ARBA00023136"/>
    </source>
</evidence>
<keyword evidence="7 14" id="KW-0812">Transmembrane</keyword>
<feature type="transmembrane region" description="Helical" evidence="14">
    <location>
        <begin position="104"/>
        <end position="127"/>
    </location>
</feature>
<dbReference type="HAMAP" id="MF_01462">
    <property type="entry name" value="CbiM"/>
    <property type="match status" value="1"/>
</dbReference>
<dbReference type="OrthoDB" id="9809846at2"/>
<evidence type="ECO:0000256" key="14">
    <source>
        <dbReference type="HAMAP-Rule" id="MF_01462"/>
    </source>
</evidence>
<evidence type="ECO:0000256" key="6">
    <source>
        <dbReference type="ARBA" id="ARBA00022573"/>
    </source>
</evidence>
<dbReference type="GO" id="GO:0043190">
    <property type="term" value="C:ATP-binding cassette (ABC) transporter complex"/>
    <property type="evidence" value="ECO:0007669"/>
    <property type="project" value="InterPro"/>
</dbReference>
<evidence type="ECO:0000256" key="9">
    <source>
        <dbReference type="ARBA" id="ARBA00022989"/>
    </source>
</evidence>
<dbReference type="Proteomes" id="UP000287101">
    <property type="component" value="Unassembled WGS sequence"/>
</dbReference>
<keyword evidence="9 14" id="KW-1133">Transmembrane helix</keyword>
<keyword evidence="3 14" id="KW-0171">Cobalt transport</keyword>
<comment type="similarity">
    <text evidence="13 14">Belongs to the CbiM family.</text>
</comment>
<dbReference type="EMBL" id="NGJY01000001">
    <property type="protein sequence ID" value="RSU05291.1"/>
    <property type="molecule type" value="Genomic_DNA"/>
</dbReference>
<comment type="function">
    <text evidence="14">Part of the energy-coupling factor (ECF) transporter complex CbiMNOQ involved in cobalt import.</text>
</comment>